<evidence type="ECO:0000313" key="2">
    <source>
        <dbReference type="EMBL" id="MEB4793557.1"/>
    </source>
</evidence>
<organism evidence="2 3">
    <name type="scientific">Paenibacillus chondroitinus</name>
    <dbReference type="NCBI Taxonomy" id="59842"/>
    <lineage>
        <taxon>Bacteria</taxon>
        <taxon>Bacillati</taxon>
        <taxon>Bacillota</taxon>
        <taxon>Bacilli</taxon>
        <taxon>Bacillales</taxon>
        <taxon>Paenibacillaceae</taxon>
        <taxon>Paenibacillus</taxon>
    </lineage>
</organism>
<reference evidence="2 3" key="1">
    <citation type="submission" date="2023-03" db="EMBL/GenBank/DDBJ databases">
        <title>Bacillus Genome Sequencing.</title>
        <authorList>
            <person name="Dunlap C."/>
        </authorList>
    </citation>
    <scope>NUCLEOTIDE SEQUENCE [LARGE SCALE GENOMIC DNA]</scope>
    <source>
        <strain evidence="2 3">NRS-1351</strain>
    </source>
</reference>
<evidence type="ECO:0000313" key="3">
    <source>
        <dbReference type="Proteomes" id="UP001355653"/>
    </source>
</evidence>
<dbReference type="RefSeq" id="WP_127458522.1">
    <property type="nucleotide sequence ID" value="NZ_JAROBY010000012.1"/>
</dbReference>
<dbReference type="EMBL" id="JAROBY010000012">
    <property type="protein sequence ID" value="MEB4793557.1"/>
    <property type="molecule type" value="Genomic_DNA"/>
</dbReference>
<gene>
    <name evidence="2" type="ORF">P5G65_06595</name>
</gene>
<name>A0ABU6D747_9BACL</name>
<proteinExistence type="predicted"/>
<keyword evidence="3" id="KW-1185">Reference proteome</keyword>
<dbReference type="Proteomes" id="UP001355653">
    <property type="component" value="Unassembled WGS sequence"/>
</dbReference>
<evidence type="ECO:0000256" key="1">
    <source>
        <dbReference type="SAM" id="MobiDB-lite"/>
    </source>
</evidence>
<feature type="region of interest" description="Disordered" evidence="1">
    <location>
        <begin position="40"/>
        <end position="61"/>
    </location>
</feature>
<protein>
    <submittedName>
        <fullName evidence="2">Uncharacterized protein</fullName>
    </submittedName>
</protein>
<comment type="caution">
    <text evidence="2">The sequence shown here is derived from an EMBL/GenBank/DDBJ whole genome shotgun (WGS) entry which is preliminary data.</text>
</comment>
<sequence>MRGRDARLRELDRAAGAAMRHIRRGRAGVAGAGASMCGAGGDAGRRASARGGTNGAGAPATDAMRHIRRWIAGNGRHAARKALGRGPAQARLFSLDEFQWGHLYEAEITHSVG</sequence>
<accession>A0ABU6D747</accession>